<name>A0A170TFG8_9SYNE</name>
<evidence type="ECO:0000313" key="1">
    <source>
        <dbReference type="EMBL" id="CZB22447.1"/>
    </source>
</evidence>
<accession>A0A170TFG8</accession>
<dbReference type="EMBL" id="FITM01000161">
    <property type="protein sequence ID" value="CZB22447.1"/>
    <property type="molecule type" value="Genomic_DNA"/>
</dbReference>
<gene>
    <name evidence="1" type="ORF">FLM9_1509</name>
</gene>
<dbReference type="SUPFAM" id="SSF53335">
    <property type="entry name" value="S-adenosyl-L-methionine-dependent methyltransferases"/>
    <property type="match status" value="1"/>
</dbReference>
<sequence>MRVETAVDLQDIDGQLVGGDLFEIAARLPTQFIDLLILDPPYNLTKNYNGNYFRKLDKECYTS</sequence>
<dbReference type="Proteomes" id="UP000182631">
    <property type="component" value="Unassembled WGS sequence"/>
</dbReference>
<organism evidence="1 2">
    <name type="scientific">Candidatus Synechococcus spongiarum</name>
    <dbReference type="NCBI Taxonomy" id="431041"/>
    <lineage>
        <taxon>Bacteria</taxon>
        <taxon>Bacillati</taxon>
        <taxon>Cyanobacteriota</taxon>
        <taxon>Cyanophyceae</taxon>
        <taxon>Synechococcales</taxon>
        <taxon>Synechococcaceae</taxon>
        <taxon>Synechococcus</taxon>
    </lineage>
</organism>
<dbReference type="GO" id="GO:0032259">
    <property type="term" value="P:methylation"/>
    <property type="evidence" value="ECO:0007669"/>
    <property type="project" value="InterPro"/>
</dbReference>
<reference evidence="2" key="1">
    <citation type="submission" date="2016-02" db="EMBL/GenBank/DDBJ databases">
        <authorList>
            <person name="liu f."/>
        </authorList>
    </citation>
    <scope>NUCLEOTIDE SEQUENCE [LARGE SCALE GENOMIC DNA]</scope>
</reference>
<dbReference type="Gene3D" id="3.40.50.150">
    <property type="entry name" value="Vaccinia Virus protein VP39"/>
    <property type="match status" value="1"/>
</dbReference>
<proteinExistence type="predicted"/>
<protein>
    <submittedName>
        <fullName evidence="1">Uncharacterized protein</fullName>
    </submittedName>
</protein>
<keyword evidence="2" id="KW-1185">Reference proteome</keyword>
<dbReference type="AlphaFoldDB" id="A0A170TFG8"/>
<dbReference type="GO" id="GO:0003676">
    <property type="term" value="F:nucleic acid binding"/>
    <property type="evidence" value="ECO:0007669"/>
    <property type="project" value="InterPro"/>
</dbReference>
<dbReference type="InterPro" id="IPR002052">
    <property type="entry name" value="DNA_methylase_N6_adenine_CS"/>
</dbReference>
<dbReference type="InterPro" id="IPR029063">
    <property type="entry name" value="SAM-dependent_MTases_sf"/>
</dbReference>
<dbReference type="PROSITE" id="PS00092">
    <property type="entry name" value="N6_MTASE"/>
    <property type="match status" value="1"/>
</dbReference>
<evidence type="ECO:0000313" key="2">
    <source>
        <dbReference type="Proteomes" id="UP000182631"/>
    </source>
</evidence>
<dbReference type="GO" id="GO:0008168">
    <property type="term" value="F:methyltransferase activity"/>
    <property type="evidence" value="ECO:0007669"/>
    <property type="project" value="InterPro"/>
</dbReference>